<dbReference type="AlphaFoldDB" id="A0AAW2ZGC7"/>
<sequence length="234" mass="26252">MRVAFFGCTGATGVFILPQLLSLGYDVSVLVRDKKKLGDLTNNSSLYITEGSPRDENTVRTVINGSDIVLSTLGNAGYGSESDGLMYASIKNIVSGMRDSKVKKLVLMEGIFVGQPTDSYTAQTLFKPFLYFYSPWRDAMNLSNFVNSDDVKNSIDWIIIRPPFLTNEIIDDKDVPTRYSHYRDCLRLGVTYKVSRQCVAHFLVEIVKQASGRDIGDFDIWSTYKHFAPTIVQN</sequence>
<keyword evidence="3" id="KW-1185">Reference proteome</keyword>
<feature type="domain" description="NAD(P)-binding" evidence="1">
    <location>
        <begin position="7"/>
        <end position="209"/>
    </location>
</feature>
<dbReference type="PANTHER" id="PTHR43355:SF2">
    <property type="entry name" value="FLAVIN REDUCTASE (NADPH)"/>
    <property type="match status" value="1"/>
</dbReference>
<dbReference type="EMBL" id="JAOPGA020001437">
    <property type="protein sequence ID" value="KAL0488409.1"/>
    <property type="molecule type" value="Genomic_DNA"/>
</dbReference>
<dbReference type="InterPro" id="IPR016040">
    <property type="entry name" value="NAD(P)-bd_dom"/>
</dbReference>
<organism evidence="2 3">
    <name type="scientific">Acrasis kona</name>
    <dbReference type="NCBI Taxonomy" id="1008807"/>
    <lineage>
        <taxon>Eukaryota</taxon>
        <taxon>Discoba</taxon>
        <taxon>Heterolobosea</taxon>
        <taxon>Tetramitia</taxon>
        <taxon>Eutetramitia</taxon>
        <taxon>Acrasidae</taxon>
        <taxon>Acrasis</taxon>
    </lineage>
</organism>
<dbReference type="GO" id="GO:0004074">
    <property type="term" value="F:biliverdin reductase [NAD(P)H] activity"/>
    <property type="evidence" value="ECO:0007669"/>
    <property type="project" value="TreeGrafter"/>
</dbReference>
<gene>
    <name evidence="2" type="ORF">AKO1_015657</name>
</gene>
<dbReference type="SUPFAM" id="SSF51735">
    <property type="entry name" value="NAD(P)-binding Rossmann-fold domains"/>
    <property type="match status" value="1"/>
</dbReference>
<evidence type="ECO:0000313" key="2">
    <source>
        <dbReference type="EMBL" id="KAL0488409.1"/>
    </source>
</evidence>
<comment type="caution">
    <text evidence="2">The sequence shown here is derived from an EMBL/GenBank/DDBJ whole genome shotgun (WGS) entry which is preliminary data.</text>
</comment>
<dbReference type="Pfam" id="PF13460">
    <property type="entry name" value="NAD_binding_10"/>
    <property type="match status" value="1"/>
</dbReference>
<dbReference type="PANTHER" id="PTHR43355">
    <property type="entry name" value="FLAVIN REDUCTASE (NADPH)"/>
    <property type="match status" value="1"/>
</dbReference>
<proteinExistence type="predicted"/>
<protein>
    <submittedName>
        <fullName evidence="2">Flavin reductase</fullName>
    </submittedName>
</protein>
<name>A0AAW2ZGC7_9EUKA</name>
<dbReference type="Proteomes" id="UP001431209">
    <property type="component" value="Unassembled WGS sequence"/>
</dbReference>
<dbReference type="Gene3D" id="3.40.50.720">
    <property type="entry name" value="NAD(P)-binding Rossmann-like Domain"/>
    <property type="match status" value="1"/>
</dbReference>
<dbReference type="InterPro" id="IPR051606">
    <property type="entry name" value="Polyketide_Oxido-like"/>
</dbReference>
<evidence type="ECO:0000259" key="1">
    <source>
        <dbReference type="Pfam" id="PF13460"/>
    </source>
</evidence>
<dbReference type="GO" id="GO:0042602">
    <property type="term" value="F:riboflavin reductase (NADPH) activity"/>
    <property type="evidence" value="ECO:0007669"/>
    <property type="project" value="TreeGrafter"/>
</dbReference>
<evidence type="ECO:0000313" key="3">
    <source>
        <dbReference type="Proteomes" id="UP001431209"/>
    </source>
</evidence>
<dbReference type="InterPro" id="IPR036291">
    <property type="entry name" value="NAD(P)-bd_dom_sf"/>
</dbReference>
<accession>A0AAW2ZGC7</accession>
<reference evidence="2 3" key="1">
    <citation type="submission" date="2024-03" db="EMBL/GenBank/DDBJ databases">
        <title>The Acrasis kona genome and developmental transcriptomes reveal deep origins of eukaryotic multicellular pathways.</title>
        <authorList>
            <person name="Sheikh S."/>
            <person name="Fu C.-J."/>
            <person name="Brown M.W."/>
            <person name="Baldauf S.L."/>
        </authorList>
    </citation>
    <scope>NUCLEOTIDE SEQUENCE [LARGE SCALE GENOMIC DNA]</scope>
    <source>
        <strain evidence="2 3">ATCC MYA-3509</strain>
    </source>
</reference>